<dbReference type="PATRIC" id="fig|751945.3.peg.2061"/>
<evidence type="ECO:0000313" key="2">
    <source>
        <dbReference type="Proteomes" id="UP000000211"/>
    </source>
</evidence>
<evidence type="ECO:0000313" key="1">
    <source>
        <dbReference type="EMBL" id="AFV77114.1"/>
    </source>
</evidence>
<dbReference type="KEGG" id="tos:Theos_2118"/>
<protein>
    <recommendedName>
        <fullName evidence="3">Lipoprotein</fullName>
    </recommendedName>
</protein>
<accession>K7R7V5</accession>
<dbReference type="eggNOG" id="ENOG5033NG6">
    <property type="taxonomic scope" value="Bacteria"/>
</dbReference>
<dbReference type="RefSeq" id="WP_016330290.1">
    <property type="nucleotide sequence ID" value="NC_019386.1"/>
</dbReference>
<dbReference type="PROSITE" id="PS51257">
    <property type="entry name" value="PROKAR_LIPOPROTEIN"/>
    <property type="match status" value="1"/>
</dbReference>
<sequence length="267" mass="28075">MRKVLGLFTLALALAGCGELQLGAPVSGELRVGESVSVELPPAEERPDGTLRPGVKVYRLVGGDGPVRVGAVSAQLEGRARLRLTLYDGNYVVQGVSVARNHFALGPELAPLGLETLGLTPDPGIRLNFKAQAGKAYYLKVENFAPAGDTVSLYAEDFTPNPRGQGEAFSSGTVTGAIEFLGEFDRYDVASATGYLRLSYSGPLDLVALLYGSPSDPTPLALDSVYACAPISPATLLVVRDRGLARAGFDEEGSGRYTLELSNTPCP</sequence>
<dbReference type="Proteomes" id="UP000000211">
    <property type="component" value="Chromosome"/>
</dbReference>
<dbReference type="STRING" id="751945.Theos_2118"/>
<dbReference type="HOGENOM" id="CLU_091715_0_0_0"/>
<dbReference type="OrthoDB" id="30973at2"/>
<organism evidence="1 2">
    <name type="scientific">Thermus oshimai JL-2</name>
    <dbReference type="NCBI Taxonomy" id="751945"/>
    <lineage>
        <taxon>Bacteria</taxon>
        <taxon>Thermotogati</taxon>
        <taxon>Deinococcota</taxon>
        <taxon>Deinococci</taxon>
        <taxon>Thermales</taxon>
        <taxon>Thermaceae</taxon>
        <taxon>Thermus</taxon>
    </lineage>
</organism>
<proteinExistence type="predicted"/>
<dbReference type="AlphaFoldDB" id="K7R7V5"/>
<evidence type="ECO:0008006" key="3">
    <source>
        <dbReference type="Google" id="ProtNLM"/>
    </source>
</evidence>
<keyword evidence="2" id="KW-1185">Reference proteome</keyword>
<dbReference type="EMBL" id="CP003249">
    <property type="protein sequence ID" value="AFV77114.1"/>
    <property type="molecule type" value="Genomic_DNA"/>
</dbReference>
<reference evidence="1 2" key="1">
    <citation type="journal article" date="2013" name="Genome Announc.">
        <title>Whole Genome Sequencing of Thermus oshimai JL-2 and Thermus thermophilus JL-18, Incomplete Denitrifiers from the United States Great Basin.</title>
        <authorList>
            <person name="Murugapiran S.K."/>
            <person name="Huntemann M."/>
            <person name="Wei C.L."/>
            <person name="Han J."/>
            <person name="Detter J.C."/>
            <person name="Han C.S."/>
            <person name="Erkkila T.H."/>
            <person name="Teshima H."/>
            <person name="Chen A."/>
            <person name="Kyrpides N."/>
            <person name="Mavrommatis K."/>
            <person name="Markowitz V."/>
            <person name="Szeto E."/>
            <person name="Ivanova N."/>
            <person name="Pagani I."/>
            <person name="Lam J."/>
            <person name="McDonald A.I."/>
            <person name="Dodsworth J.A."/>
            <person name="Pati A."/>
            <person name="Goodwin L."/>
            <person name="Peters L."/>
            <person name="Pitluck S."/>
            <person name="Woyke T."/>
            <person name="Hedlund B.P."/>
        </authorList>
    </citation>
    <scope>NUCLEOTIDE SEQUENCE</scope>
    <source>
        <strain evidence="1 2">JL-2</strain>
    </source>
</reference>
<gene>
    <name evidence="1" type="ORF">Theos_2118</name>
</gene>
<name>K7R7V5_THEOS</name>